<dbReference type="Pfam" id="PF15883">
    <property type="entry name" value="DUF4736"/>
    <property type="match status" value="1"/>
</dbReference>
<protein>
    <submittedName>
        <fullName evidence="2">Uncharacterized protein</fullName>
    </submittedName>
</protein>
<proteinExistence type="predicted"/>
<dbReference type="Proteomes" id="UP001200034">
    <property type="component" value="Unassembled WGS sequence"/>
</dbReference>
<feature type="transmembrane region" description="Helical" evidence="1">
    <location>
        <begin position="16"/>
        <end position="39"/>
    </location>
</feature>
<dbReference type="AlphaFoldDB" id="A0AAD4JXU3"/>
<comment type="caution">
    <text evidence="2">The sequence shown here is derived from an EMBL/GenBank/DDBJ whole genome shotgun (WGS) entry which is preliminary data.</text>
</comment>
<keyword evidence="1" id="KW-0472">Membrane</keyword>
<keyword evidence="1" id="KW-0812">Transmembrane</keyword>
<dbReference type="InterPro" id="IPR031754">
    <property type="entry name" value="DUF4736"/>
</dbReference>
<keyword evidence="1" id="KW-1133">Transmembrane helix</keyword>
<feature type="transmembrane region" description="Helical" evidence="1">
    <location>
        <begin position="59"/>
        <end position="82"/>
    </location>
</feature>
<keyword evidence="3" id="KW-1185">Reference proteome</keyword>
<organism evidence="2 3">
    <name type="scientific">Drosophila rubida</name>
    <dbReference type="NCBI Taxonomy" id="30044"/>
    <lineage>
        <taxon>Eukaryota</taxon>
        <taxon>Metazoa</taxon>
        <taxon>Ecdysozoa</taxon>
        <taxon>Arthropoda</taxon>
        <taxon>Hexapoda</taxon>
        <taxon>Insecta</taxon>
        <taxon>Pterygota</taxon>
        <taxon>Neoptera</taxon>
        <taxon>Endopterygota</taxon>
        <taxon>Diptera</taxon>
        <taxon>Brachycera</taxon>
        <taxon>Muscomorpha</taxon>
        <taxon>Ephydroidea</taxon>
        <taxon>Drosophilidae</taxon>
        <taxon>Drosophila</taxon>
    </lineage>
</organism>
<sequence>MFGIWRHIVVRLRLHYDFLAAMGIVAVLMLAVADYSHTIHGCDLIWWREQLEKFGDKPLVLMLVVASIKLMLILMLTLLSYLKVKADVEPPLSEVKRRFSRFILMRLLAAHDQFLRESQNDPPGRHAAFVAAVEQFRSDARRICERNMPEQQMLPREEREEAELLKRGYRCLPHLREADMYRMVLALSLP</sequence>
<name>A0AAD4JXU3_9MUSC</name>
<evidence type="ECO:0000313" key="2">
    <source>
        <dbReference type="EMBL" id="KAH8365637.1"/>
    </source>
</evidence>
<gene>
    <name evidence="2" type="ORF">KR093_002883</name>
</gene>
<accession>A0AAD4JXU3</accession>
<evidence type="ECO:0000256" key="1">
    <source>
        <dbReference type="SAM" id="Phobius"/>
    </source>
</evidence>
<evidence type="ECO:0000313" key="3">
    <source>
        <dbReference type="Proteomes" id="UP001200034"/>
    </source>
</evidence>
<reference evidence="2" key="1">
    <citation type="journal article" date="2021" name="Mol. Ecol. Resour.">
        <title>Phylogenomic analyses of the genus Drosophila reveals genomic signals of climate adaptation.</title>
        <authorList>
            <person name="Li F."/>
            <person name="Rane R.V."/>
            <person name="Luria V."/>
            <person name="Xiong Z."/>
            <person name="Chen J."/>
            <person name="Li Z."/>
            <person name="Catullo R.A."/>
            <person name="Griffin P.C."/>
            <person name="Schiffer M."/>
            <person name="Pearce S."/>
            <person name="Lee S.F."/>
            <person name="McElroy K."/>
            <person name="Stocker A."/>
            <person name="Shirriffs J."/>
            <person name="Cockerell F."/>
            <person name="Coppin C."/>
            <person name="Sgro C.M."/>
            <person name="Karger A."/>
            <person name="Cain J.W."/>
            <person name="Weber J.A."/>
            <person name="Santpere G."/>
            <person name="Kirschner M.W."/>
            <person name="Hoffmann A.A."/>
            <person name="Oakeshott J.G."/>
            <person name="Zhang G."/>
        </authorList>
    </citation>
    <scope>NUCLEOTIDE SEQUENCE</scope>
    <source>
        <strain evidence="2">BGI-SZ-2011g</strain>
    </source>
</reference>
<dbReference type="EMBL" id="JAJJHW010002774">
    <property type="protein sequence ID" value="KAH8365637.1"/>
    <property type="molecule type" value="Genomic_DNA"/>
</dbReference>